<keyword evidence="5" id="KW-1185">Reference proteome</keyword>
<evidence type="ECO:0000313" key="5">
    <source>
        <dbReference type="Proteomes" id="UP000194003"/>
    </source>
</evidence>
<sequence length="368" mass="41552">MHIVMTQFAPPCDHGVSEEEYLRYDDWFAKLRRHLAKSHRVTFLSQTKQKSLIRIPWEGYEALFFPIDNPNEKQKAGIRYHSAALLDWFEQEKPDVLHVIGSQSAMGLQLLESPAAGVKILWERNHTTPQTLAWPGWKHAQRYLHCTQESAELAAAEVPRERLDVVPMVSDPSKFHPMEDVARAYDILSVGKLTGRKQFNVVRDLALAENLRWLHVGGFVKGPPYPRWKDLFYSRQMRALGLAGPIKSAHGCATGVVSHDQMPRIYNQARLLVHPSNNEGASRAMLEALGSGMPVVANRQGAPWVQPEFGIVLDDLASFRPTVAKLLADPDRLNAMGRAGREWVQHHCAPERLFETIDALHAQLGLTF</sequence>
<evidence type="ECO:0000256" key="3">
    <source>
        <dbReference type="ARBA" id="ARBA00022679"/>
    </source>
</evidence>
<evidence type="ECO:0000313" key="4">
    <source>
        <dbReference type="EMBL" id="OSM02538.1"/>
    </source>
</evidence>
<dbReference type="GO" id="GO:0016757">
    <property type="term" value="F:glycosyltransferase activity"/>
    <property type="evidence" value="ECO:0007669"/>
    <property type="project" value="UniProtKB-KW"/>
</dbReference>
<name>A0A1Y2K3B0_9PROT</name>
<organism evidence="4 5">
    <name type="scientific">Magnetofaba australis IT-1</name>
    <dbReference type="NCBI Taxonomy" id="1434232"/>
    <lineage>
        <taxon>Bacteria</taxon>
        <taxon>Pseudomonadati</taxon>
        <taxon>Pseudomonadota</taxon>
        <taxon>Magnetococcia</taxon>
        <taxon>Magnetococcales</taxon>
        <taxon>Magnetococcaceae</taxon>
        <taxon>Magnetofaba</taxon>
    </lineage>
</organism>
<reference evidence="4 5" key="1">
    <citation type="journal article" date="2016" name="BMC Genomics">
        <title>Combined genomic and structural analyses of a cultured magnetotactic bacterium reveals its niche adaptation to a dynamic environment.</title>
        <authorList>
            <person name="Araujo A.C."/>
            <person name="Morillo V."/>
            <person name="Cypriano J."/>
            <person name="Teixeira L.C."/>
            <person name="Leao P."/>
            <person name="Lyra S."/>
            <person name="Almeida L.G."/>
            <person name="Bazylinski D.A."/>
            <person name="Vasconcellos A.T."/>
            <person name="Abreu F."/>
            <person name="Lins U."/>
        </authorList>
    </citation>
    <scope>NUCLEOTIDE SEQUENCE [LARGE SCALE GENOMIC DNA]</scope>
    <source>
        <strain evidence="4 5">IT-1</strain>
    </source>
</reference>
<comment type="caution">
    <text evidence="4">The sequence shown here is derived from an EMBL/GenBank/DDBJ whole genome shotgun (WGS) entry which is preliminary data.</text>
</comment>
<dbReference type="PANTHER" id="PTHR12526">
    <property type="entry name" value="GLYCOSYLTRANSFERASE"/>
    <property type="match status" value="1"/>
</dbReference>
<protein>
    <submittedName>
        <fullName evidence="4">Putative transferase</fullName>
    </submittedName>
</protein>
<dbReference type="Pfam" id="PF13692">
    <property type="entry name" value="Glyco_trans_1_4"/>
    <property type="match status" value="1"/>
</dbReference>
<dbReference type="AlphaFoldDB" id="A0A1Y2K3B0"/>
<proteinExistence type="inferred from homology"/>
<dbReference type="EMBL" id="LVJN01000020">
    <property type="protein sequence ID" value="OSM02538.1"/>
    <property type="molecule type" value="Genomic_DNA"/>
</dbReference>
<evidence type="ECO:0000256" key="1">
    <source>
        <dbReference type="ARBA" id="ARBA00009481"/>
    </source>
</evidence>
<dbReference type="PANTHER" id="PTHR12526:SF640">
    <property type="entry name" value="COLANIC ACID BIOSYNTHESIS GLYCOSYLTRANSFERASE WCAL-RELATED"/>
    <property type="match status" value="1"/>
</dbReference>
<dbReference type="Gene3D" id="3.40.50.2000">
    <property type="entry name" value="Glycogen Phosphorylase B"/>
    <property type="match status" value="2"/>
</dbReference>
<dbReference type="STRING" id="1434232.MAIT1_02698"/>
<dbReference type="SUPFAM" id="SSF53756">
    <property type="entry name" value="UDP-Glycosyltransferase/glycogen phosphorylase"/>
    <property type="match status" value="1"/>
</dbReference>
<dbReference type="Proteomes" id="UP000194003">
    <property type="component" value="Unassembled WGS sequence"/>
</dbReference>
<keyword evidence="3 4" id="KW-0808">Transferase</keyword>
<gene>
    <name evidence="4" type="ORF">MAIT1_02698</name>
</gene>
<comment type="similarity">
    <text evidence="1">Belongs to the glycosyltransferase group 1 family. Glycosyltransferase 4 subfamily.</text>
</comment>
<evidence type="ECO:0000256" key="2">
    <source>
        <dbReference type="ARBA" id="ARBA00022676"/>
    </source>
</evidence>
<dbReference type="CDD" id="cd03801">
    <property type="entry name" value="GT4_PimA-like"/>
    <property type="match status" value="1"/>
</dbReference>
<accession>A0A1Y2K3B0</accession>
<keyword evidence="2" id="KW-0328">Glycosyltransferase</keyword>